<dbReference type="RefSeq" id="WP_069721193.1">
    <property type="nucleotide sequence ID" value="NZ_MJEL01000009.1"/>
</dbReference>
<comment type="similarity">
    <text evidence="6">Belongs to the glycosyl hydrolase 24 family.</text>
</comment>
<evidence type="ECO:0000313" key="7">
    <source>
        <dbReference type="EMBL" id="OEH98427.1"/>
    </source>
</evidence>
<dbReference type="GO" id="GO:0016998">
    <property type="term" value="P:cell wall macromolecule catabolic process"/>
    <property type="evidence" value="ECO:0007669"/>
    <property type="project" value="InterPro"/>
</dbReference>
<dbReference type="GO" id="GO:0009253">
    <property type="term" value="P:peptidoglycan catabolic process"/>
    <property type="evidence" value="ECO:0007669"/>
    <property type="project" value="InterPro"/>
</dbReference>
<dbReference type="InterPro" id="IPR023347">
    <property type="entry name" value="Lysozyme_dom_sf"/>
</dbReference>
<dbReference type="PANTHER" id="PTHR38107">
    <property type="match status" value="1"/>
</dbReference>
<dbReference type="GO" id="GO:0031640">
    <property type="term" value="P:killing of cells of another organism"/>
    <property type="evidence" value="ECO:0007669"/>
    <property type="project" value="UniProtKB-KW"/>
</dbReference>
<dbReference type="HAMAP" id="MF_04136">
    <property type="entry name" value="SAR_ENDOLYSIN"/>
    <property type="match status" value="1"/>
</dbReference>
<dbReference type="EMBL" id="MJEL01000009">
    <property type="protein sequence ID" value="OEH98427.1"/>
    <property type="molecule type" value="Genomic_DNA"/>
</dbReference>
<dbReference type="HAMAP" id="MF_04110">
    <property type="entry name" value="ENDOLYSIN_T4"/>
    <property type="match status" value="1"/>
</dbReference>
<dbReference type="InterPro" id="IPR023346">
    <property type="entry name" value="Lysozyme-like_dom_sf"/>
</dbReference>
<dbReference type="Proteomes" id="UP000852880">
    <property type="component" value="Unassembled WGS sequence"/>
</dbReference>
<keyword evidence="4 6" id="KW-0378">Hydrolase</keyword>
<keyword evidence="5 6" id="KW-0326">Glycosidase</keyword>
<protein>
    <recommendedName>
        <fullName evidence="6">Lysozyme</fullName>
        <ecNumber evidence="6">3.2.1.17</ecNumber>
    </recommendedName>
</protein>
<dbReference type="SUPFAM" id="SSF53955">
    <property type="entry name" value="Lysozyme-like"/>
    <property type="match status" value="1"/>
</dbReference>
<dbReference type="Pfam" id="PF00959">
    <property type="entry name" value="Phage_lysozyme"/>
    <property type="match status" value="1"/>
</dbReference>
<comment type="catalytic activity">
    <reaction evidence="1 6">
        <text>Hydrolysis of (1-&gt;4)-beta-linkages between N-acetylmuramic acid and N-acetyl-D-glucosamine residues in a peptidoglycan and between N-acetyl-D-glucosamine residues in chitodextrins.</text>
        <dbReference type="EC" id="3.2.1.17"/>
    </reaction>
</comment>
<evidence type="ECO:0000256" key="4">
    <source>
        <dbReference type="ARBA" id="ARBA00022801"/>
    </source>
</evidence>
<evidence type="ECO:0000256" key="5">
    <source>
        <dbReference type="ARBA" id="ARBA00023295"/>
    </source>
</evidence>
<evidence type="ECO:0000256" key="3">
    <source>
        <dbReference type="ARBA" id="ARBA00022638"/>
    </source>
</evidence>
<dbReference type="InterPro" id="IPR002196">
    <property type="entry name" value="Glyco_hydro_24"/>
</dbReference>
<organism evidence="7">
    <name type="scientific">Salmonella enterica</name>
    <name type="common">Salmonella choleraesuis</name>
    <dbReference type="NCBI Taxonomy" id="28901"/>
    <lineage>
        <taxon>Bacteria</taxon>
        <taxon>Pseudomonadati</taxon>
        <taxon>Pseudomonadota</taxon>
        <taxon>Gammaproteobacteria</taxon>
        <taxon>Enterobacterales</taxon>
        <taxon>Enterobacteriaceae</taxon>
        <taxon>Salmonella</taxon>
    </lineage>
</organism>
<evidence type="ECO:0000256" key="1">
    <source>
        <dbReference type="ARBA" id="ARBA00000632"/>
    </source>
</evidence>
<dbReference type="GO" id="GO:0003796">
    <property type="term" value="F:lysozyme activity"/>
    <property type="evidence" value="ECO:0007669"/>
    <property type="project" value="UniProtKB-EC"/>
</dbReference>
<evidence type="ECO:0000256" key="6">
    <source>
        <dbReference type="RuleBase" id="RU003788"/>
    </source>
</evidence>
<dbReference type="InterPro" id="IPR043688">
    <property type="entry name" value="SAR_endolysin-like"/>
</dbReference>
<sequence>MPHPALPRSLKAALITASLSGAGIGVLTETYTAYWEGDVHHVYQDVAGIPTVCYGHTGPDVHPGDRYTEKQCRILLRKDLAAAREVIRRNVAVPLTPGQWVALASFVYNVGEKNFERSTLLRRLNAGDTAGACAEFRRWVYVGHRVLPWQVTRREAGEWLCLNGLPAAPNATGAAE</sequence>
<gene>
    <name evidence="7" type="ORF">BH006_17350</name>
</gene>
<dbReference type="EC" id="3.2.1.17" evidence="6"/>
<dbReference type="Gene3D" id="1.10.530.40">
    <property type="match status" value="1"/>
</dbReference>
<comment type="caution">
    <text evidence="7">The sequence shown here is derived from an EMBL/GenBank/DDBJ whole genome shotgun (WGS) entry which is preliminary data.</text>
</comment>
<reference evidence="7" key="1">
    <citation type="submission" date="2016-09" db="EMBL/GenBank/DDBJ databases">
        <title>Whole Genome Sequencing of Salmonella enterica subsp. enterica serovar Nottingham.</title>
        <authorList>
            <person name="Zheng J."/>
            <person name="Wang H."/>
        </authorList>
    </citation>
    <scope>NUCLEOTIDE SEQUENCE [LARGE SCALE GENOMIC DNA]</scope>
    <source>
        <strain evidence="7">CFSAN055411</strain>
    </source>
</reference>
<name>A0A3F3IS26_SALER</name>
<evidence type="ECO:0000256" key="2">
    <source>
        <dbReference type="ARBA" id="ARBA00022529"/>
    </source>
</evidence>
<dbReference type="GO" id="GO:0042742">
    <property type="term" value="P:defense response to bacterium"/>
    <property type="evidence" value="ECO:0007669"/>
    <property type="project" value="UniProtKB-KW"/>
</dbReference>
<keyword evidence="2 6" id="KW-0929">Antimicrobial</keyword>
<dbReference type="InterPro" id="IPR034690">
    <property type="entry name" value="Endolysin_T4_type"/>
</dbReference>
<dbReference type="CDD" id="cd16900">
    <property type="entry name" value="endolysin_R21-like"/>
    <property type="match status" value="1"/>
</dbReference>
<proteinExistence type="inferred from homology"/>
<dbReference type="InterPro" id="IPR051018">
    <property type="entry name" value="Bacteriophage_GH24"/>
</dbReference>
<dbReference type="AlphaFoldDB" id="A0A3F3IS26"/>
<accession>A0A3F3IS26</accession>
<dbReference type="PANTHER" id="PTHR38107:SF3">
    <property type="entry name" value="LYSOZYME RRRD-RELATED"/>
    <property type="match status" value="1"/>
</dbReference>
<keyword evidence="3 6" id="KW-0081">Bacteriolytic enzyme</keyword>